<protein>
    <submittedName>
        <fullName evidence="1">Uncharacterized protein</fullName>
    </submittedName>
</protein>
<keyword evidence="2" id="KW-1185">Reference proteome</keyword>
<evidence type="ECO:0000313" key="2">
    <source>
        <dbReference type="Proteomes" id="UP001174997"/>
    </source>
</evidence>
<organism evidence="1 2">
    <name type="scientific">Cercophora samala</name>
    <dbReference type="NCBI Taxonomy" id="330535"/>
    <lineage>
        <taxon>Eukaryota</taxon>
        <taxon>Fungi</taxon>
        <taxon>Dikarya</taxon>
        <taxon>Ascomycota</taxon>
        <taxon>Pezizomycotina</taxon>
        <taxon>Sordariomycetes</taxon>
        <taxon>Sordariomycetidae</taxon>
        <taxon>Sordariales</taxon>
        <taxon>Lasiosphaeriaceae</taxon>
        <taxon>Cercophora</taxon>
    </lineage>
</organism>
<gene>
    <name evidence="1" type="ORF">QBC41DRAFT_307032</name>
</gene>
<sequence length="166" mass="18901">MENKDLDNQKRQQAILNFTKQCLVCPVLNLNQGPETPLCPRCATINVFVRKDEHMTEVLCGLEKISEVFNWEEFITTLNNVIVNRVAETLKITPDKDEDHVYLFSRSWTGVRTPSQESMYAKSLPRTLLGDLQKVYEQAMLRRAVFRLVGCGIATYDLIGGGTAYI</sequence>
<dbReference type="Proteomes" id="UP001174997">
    <property type="component" value="Unassembled WGS sequence"/>
</dbReference>
<reference evidence="1" key="1">
    <citation type="submission" date="2023-06" db="EMBL/GenBank/DDBJ databases">
        <title>Genome-scale phylogeny and comparative genomics of the fungal order Sordariales.</title>
        <authorList>
            <consortium name="Lawrence Berkeley National Laboratory"/>
            <person name="Hensen N."/>
            <person name="Bonometti L."/>
            <person name="Westerberg I."/>
            <person name="Brannstrom I.O."/>
            <person name="Guillou S."/>
            <person name="Cros-Aarteil S."/>
            <person name="Calhoun S."/>
            <person name="Haridas S."/>
            <person name="Kuo A."/>
            <person name="Mondo S."/>
            <person name="Pangilinan J."/>
            <person name="Riley R."/>
            <person name="Labutti K."/>
            <person name="Andreopoulos B."/>
            <person name="Lipzen A."/>
            <person name="Chen C."/>
            <person name="Yanf M."/>
            <person name="Daum C."/>
            <person name="Ng V."/>
            <person name="Clum A."/>
            <person name="Steindorff A."/>
            <person name="Ohm R."/>
            <person name="Martin F."/>
            <person name="Silar P."/>
            <person name="Natvig D."/>
            <person name="Lalanne C."/>
            <person name="Gautier V."/>
            <person name="Ament-Velasquez S.L."/>
            <person name="Kruys A."/>
            <person name="Hutchinson M.I."/>
            <person name="Powell A.J."/>
            <person name="Barry K."/>
            <person name="Miller A.N."/>
            <person name="Grigoriev I.V."/>
            <person name="Debuchy R."/>
            <person name="Gladieux P."/>
            <person name="Thoren M.H."/>
            <person name="Johannesson H."/>
        </authorList>
    </citation>
    <scope>NUCLEOTIDE SEQUENCE</scope>
    <source>
        <strain evidence="1">CBS 307.81</strain>
    </source>
</reference>
<accession>A0AA40D6R0</accession>
<dbReference type="AlphaFoldDB" id="A0AA40D6R0"/>
<name>A0AA40D6R0_9PEZI</name>
<dbReference type="EMBL" id="JAULSY010000138">
    <property type="protein sequence ID" value="KAK0662543.1"/>
    <property type="molecule type" value="Genomic_DNA"/>
</dbReference>
<comment type="caution">
    <text evidence="1">The sequence shown here is derived from an EMBL/GenBank/DDBJ whole genome shotgun (WGS) entry which is preliminary data.</text>
</comment>
<evidence type="ECO:0000313" key="1">
    <source>
        <dbReference type="EMBL" id="KAK0662543.1"/>
    </source>
</evidence>
<proteinExistence type="predicted"/>